<proteinExistence type="inferred from homology"/>
<feature type="short sequence motif" description="HXTX 1" evidence="2">
    <location>
        <begin position="39"/>
        <end position="42"/>
    </location>
</feature>
<dbReference type="EC" id="3.1.4.58" evidence="2"/>
<dbReference type="EMBL" id="FWXD01000007">
    <property type="protein sequence ID" value="SMC23143.1"/>
    <property type="molecule type" value="Genomic_DNA"/>
</dbReference>
<dbReference type="Proteomes" id="UP000192761">
    <property type="component" value="Unassembled WGS sequence"/>
</dbReference>
<organism evidence="3 4">
    <name type="scientific">Andreprevotia lacus DSM 23236</name>
    <dbReference type="NCBI Taxonomy" id="1121001"/>
    <lineage>
        <taxon>Bacteria</taxon>
        <taxon>Pseudomonadati</taxon>
        <taxon>Pseudomonadota</taxon>
        <taxon>Betaproteobacteria</taxon>
        <taxon>Neisseriales</taxon>
        <taxon>Chitinibacteraceae</taxon>
        <taxon>Andreprevotia</taxon>
    </lineage>
</organism>
<comment type="catalytic activity">
    <reaction evidence="2">
        <text>a 3'-end 2',3'-cyclophospho-ribonucleotide-RNA + H2O = a 3'-end 2'-phospho-ribonucleotide-RNA + H(+)</text>
        <dbReference type="Rhea" id="RHEA:11828"/>
        <dbReference type="Rhea" id="RHEA-COMP:10464"/>
        <dbReference type="Rhea" id="RHEA-COMP:17353"/>
        <dbReference type="ChEBI" id="CHEBI:15377"/>
        <dbReference type="ChEBI" id="CHEBI:15378"/>
        <dbReference type="ChEBI" id="CHEBI:83064"/>
        <dbReference type="ChEBI" id="CHEBI:173113"/>
        <dbReference type="EC" id="3.1.4.58"/>
    </reaction>
</comment>
<comment type="function">
    <text evidence="2">Hydrolyzes RNA 2',3'-cyclic phosphodiester to an RNA 2'-phosphomonoester.</text>
</comment>
<evidence type="ECO:0000256" key="2">
    <source>
        <dbReference type="HAMAP-Rule" id="MF_01940"/>
    </source>
</evidence>
<comment type="similarity">
    <text evidence="2">Belongs to the 2H phosphoesterase superfamily. ThpR family.</text>
</comment>
<dbReference type="PANTHER" id="PTHR35561:SF1">
    <property type="entry name" value="RNA 2',3'-CYCLIC PHOSPHODIESTERASE"/>
    <property type="match status" value="1"/>
</dbReference>
<protein>
    <recommendedName>
        <fullName evidence="2">RNA 2',3'-cyclic phosphodiesterase</fullName>
        <shortName evidence="2">RNA 2',3'-CPDase</shortName>
        <ecNumber evidence="2">3.1.4.58</ecNumber>
    </recommendedName>
</protein>
<dbReference type="STRING" id="1121001.SAMN02745857_01554"/>
<feature type="active site" description="Proton acceptor" evidence="2">
    <location>
        <position position="121"/>
    </location>
</feature>
<dbReference type="InterPro" id="IPR004175">
    <property type="entry name" value="RNA_CPDase"/>
</dbReference>
<gene>
    <name evidence="3" type="ORF">SAMN02745857_01554</name>
</gene>
<keyword evidence="3" id="KW-0436">Ligase</keyword>
<feature type="short sequence motif" description="HXTX 2" evidence="2">
    <location>
        <begin position="121"/>
        <end position="124"/>
    </location>
</feature>
<dbReference type="GO" id="GO:0004113">
    <property type="term" value="F:2',3'-cyclic-nucleotide 3'-phosphodiesterase activity"/>
    <property type="evidence" value="ECO:0007669"/>
    <property type="project" value="InterPro"/>
</dbReference>
<dbReference type="AlphaFoldDB" id="A0A1W1XGN0"/>
<accession>A0A1W1XGN0</accession>
<dbReference type="RefSeq" id="WP_084090216.1">
    <property type="nucleotide sequence ID" value="NZ_FWXD01000007.1"/>
</dbReference>
<dbReference type="PANTHER" id="PTHR35561">
    <property type="entry name" value="RNA 2',3'-CYCLIC PHOSPHODIESTERASE"/>
    <property type="match status" value="1"/>
</dbReference>
<dbReference type="GO" id="GO:0008664">
    <property type="term" value="F:RNA 2',3'-cyclic 3'-phosphodiesterase activity"/>
    <property type="evidence" value="ECO:0007669"/>
    <property type="project" value="UniProtKB-EC"/>
</dbReference>
<dbReference type="GO" id="GO:0016874">
    <property type="term" value="F:ligase activity"/>
    <property type="evidence" value="ECO:0007669"/>
    <property type="project" value="UniProtKB-KW"/>
</dbReference>
<dbReference type="SUPFAM" id="SSF55144">
    <property type="entry name" value="LigT-like"/>
    <property type="match status" value="1"/>
</dbReference>
<dbReference type="Pfam" id="PF13563">
    <property type="entry name" value="2_5_RNA_ligase2"/>
    <property type="match status" value="1"/>
</dbReference>
<evidence type="ECO:0000313" key="4">
    <source>
        <dbReference type="Proteomes" id="UP000192761"/>
    </source>
</evidence>
<sequence length="170" mass="18364">MRLFVGLPLPAGVAHAVASVRDEMHASMGGKPSTTANLHLTLAFLGEGNVQMVQQLRQLLAALPTAAFEITLDVLGDFKRGQIVWLGSQQPHAALLQLAEALRMALDAAGIVYDPQPFAPHVTLLRKGQPIRAALLQAIHWPVSELALYVSESSPDGVQYRPLYQRSLTA</sequence>
<keyword evidence="1 2" id="KW-0378">Hydrolase</keyword>
<reference evidence="3 4" key="1">
    <citation type="submission" date="2017-04" db="EMBL/GenBank/DDBJ databases">
        <authorList>
            <person name="Afonso C.L."/>
            <person name="Miller P.J."/>
            <person name="Scott M.A."/>
            <person name="Spackman E."/>
            <person name="Goraichik I."/>
            <person name="Dimitrov K.M."/>
            <person name="Suarez D.L."/>
            <person name="Swayne D.E."/>
        </authorList>
    </citation>
    <scope>NUCLEOTIDE SEQUENCE [LARGE SCALE GENOMIC DNA]</scope>
    <source>
        <strain evidence="3 4">DSM 23236</strain>
    </source>
</reference>
<evidence type="ECO:0000256" key="1">
    <source>
        <dbReference type="ARBA" id="ARBA00022801"/>
    </source>
</evidence>
<feature type="active site" description="Proton donor" evidence="2">
    <location>
        <position position="39"/>
    </location>
</feature>
<dbReference type="NCBIfam" id="TIGR02258">
    <property type="entry name" value="2_5_ligase"/>
    <property type="match status" value="1"/>
</dbReference>
<dbReference type="InterPro" id="IPR009097">
    <property type="entry name" value="Cyclic_Pdiesterase"/>
</dbReference>
<dbReference type="OrthoDB" id="7061261at2"/>
<keyword evidence="4" id="KW-1185">Reference proteome</keyword>
<evidence type="ECO:0000313" key="3">
    <source>
        <dbReference type="EMBL" id="SMC23143.1"/>
    </source>
</evidence>
<dbReference type="HAMAP" id="MF_01940">
    <property type="entry name" value="RNA_CPDase"/>
    <property type="match status" value="1"/>
</dbReference>
<name>A0A1W1XGN0_9NEIS</name>
<dbReference type="Gene3D" id="3.90.1140.10">
    <property type="entry name" value="Cyclic phosphodiesterase"/>
    <property type="match status" value="1"/>
</dbReference>